<dbReference type="InterPro" id="IPR006357">
    <property type="entry name" value="HAD-SF_hydro_IIA"/>
</dbReference>
<keyword evidence="1" id="KW-0378">Hydrolase</keyword>
<dbReference type="RefSeq" id="WP_083029066.1">
    <property type="nucleotide sequence ID" value="NZ_AP022618.1"/>
</dbReference>
<gene>
    <name evidence="1" type="ORF">BST26_01620</name>
</gene>
<dbReference type="GO" id="GO:0016791">
    <property type="term" value="F:phosphatase activity"/>
    <property type="evidence" value="ECO:0007669"/>
    <property type="project" value="TreeGrafter"/>
</dbReference>
<evidence type="ECO:0000313" key="1">
    <source>
        <dbReference type="EMBL" id="ORA73889.1"/>
    </source>
</evidence>
<name>A0A1X0DP29_9MYCO</name>
<dbReference type="Pfam" id="PF18407">
    <property type="entry name" value="GNAT_like"/>
    <property type="match status" value="1"/>
</dbReference>
<dbReference type="Pfam" id="PF13344">
    <property type="entry name" value="Hydrolase_6"/>
    <property type="match status" value="1"/>
</dbReference>
<dbReference type="NCBIfam" id="TIGR01460">
    <property type="entry name" value="HAD-SF-IIA"/>
    <property type="match status" value="1"/>
</dbReference>
<protein>
    <submittedName>
        <fullName evidence="1">HAD family hydrolase</fullName>
    </submittedName>
</protein>
<accession>A0A1X0DP29</accession>
<dbReference type="InterPro" id="IPR036412">
    <property type="entry name" value="HAD-like_sf"/>
</dbReference>
<proteinExistence type="predicted"/>
<evidence type="ECO:0000313" key="2">
    <source>
        <dbReference type="Proteomes" id="UP000192801"/>
    </source>
</evidence>
<organism evidence="1 2">
    <name type="scientific">Mycolicibacterium insubricum</name>
    <dbReference type="NCBI Taxonomy" id="444597"/>
    <lineage>
        <taxon>Bacteria</taxon>
        <taxon>Bacillati</taxon>
        <taxon>Actinomycetota</taxon>
        <taxon>Actinomycetes</taxon>
        <taxon>Mycobacteriales</taxon>
        <taxon>Mycobacteriaceae</taxon>
        <taxon>Mycolicibacterium</taxon>
    </lineage>
</organism>
<dbReference type="Pfam" id="PF13242">
    <property type="entry name" value="Hydrolase_like"/>
    <property type="match status" value="1"/>
</dbReference>
<dbReference type="Gene3D" id="3.40.50.1000">
    <property type="entry name" value="HAD superfamily/HAD-like"/>
    <property type="match status" value="2"/>
</dbReference>
<dbReference type="GO" id="GO:0005737">
    <property type="term" value="C:cytoplasm"/>
    <property type="evidence" value="ECO:0007669"/>
    <property type="project" value="TreeGrafter"/>
</dbReference>
<dbReference type="Gene3D" id="3.30.300.290">
    <property type="match status" value="1"/>
</dbReference>
<sequence length="333" mass="34331">MTTFATTFDALLLDLDGTVFCGHEPTPGAVDAVAEIPARTFWVTNNASRSADQVADHLHSMGFPADPDDVVTSAQAGARMLADRLAPGARVLVLGSASLAGEVRAVGLEPVRTFDDAPAAVIQGYSPDIGWADLAEAALAIQSGALWVATNLDLTLPSERGLLPGNGSLVAAVRVATGVEPLVAGKPARTMMDAALARGDFAHPLVVGDRLDTDIAGANAAGLPSLVVLTGVCTPATLVRAIPEERPSYLTHDLRGLFAPVSEALIGPHPAWHTDIGLDGAVTIFATGEPGDDLSVVRVAADALWSQRIGADPELRPGDEAAAGALRRWSLLA</sequence>
<dbReference type="EMBL" id="MVHS01000002">
    <property type="protein sequence ID" value="ORA73889.1"/>
    <property type="molecule type" value="Genomic_DNA"/>
</dbReference>
<dbReference type="AlphaFoldDB" id="A0A1X0DP29"/>
<dbReference type="SUPFAM" id="SSF56784">
    <property type="entry name" value="HAD-like"/>
    <property type="match status" value="1"/>
</dbReference>
<keyword evidence="2" id="KW-1185">Reference proteome</keyword>
<dbReference type="InterPro" id="IPR041065">
    <property type="entry name" value="GNAT-like"/>
</dbReference>
<reference evidence="1 2" key="1">
    <citation type="submission" date="2016-12" db="EMBL/GenBank/DDBJ databases">
        <title>The new phylogeny of genus Mycobacterium.</title>
        <authorList>
            <person name="Tortoli E."/>
            <person name="Trovato A."/>
            <person name="Cirillo D.M."/>
        </authorList>
    </citation>
    <scope>NUCLEOTIDE SEQUENCE [LARGE SCALE GENOMIC DNA]</scope>
    <source>
        <strain evidence="1 2">DSM 45130</strain>
    </source>
</reference>
<dbReference type="OrthoDB" id="3400930at2"/>
<dbReference type="InterPro" id="IPR023214">
    <property type="entry name" value="HAD_sf"/>
</dbReference>
<dbReference type="PANTHER" id="PTHR19288:SF95">
    <property type="entry name" value="D-GLYCEROL 3-PHOSPHATE PHOSPHATASE"/>
    <property type="match status" value="1"/>
</dbReference>
<dbReference type="PANTHER" id="PTHR19288">
    <property type="entry name" value="4-NITROPHENYLPHOSPHATASE-RELATED"/>
    <property type="match status" value="1"/>
</dbReference>
<dbReference type="STRING" id="444597.BST26_01620"/>
<dbReference type="Proteomes" id="UP000192801">
    <property type="component" value="Unassembled WGS sequence"/>
</dbReference>
<comment type="caution">
    <text evidence="1">The sequence shown here is derived from an EMBL/GenBank/DDBJ whole genome shotgun (WGS) entry which is preliminary data.</text>
</comment>